<accession>A0ABD2Z6F2</accession>
<dbReference type="Pfam" id="PF24924">
    <property type="entry name" value="DUF7745"/>
    <property type="match status" value="1"/>
</dbReference>
<gene>
    <name evidence="2" type="ORF">ACH5RR_021955</name>
</gene>
<dbReference type="AlphaFoldDB" id="A0ABD2Z6F2"/>
<sequence length="388" mass="44538">MYFMQMSSARVIGKATKVPYLLQEWERNMQLSELNTIAGYLGHLVCLRDIEPDRTIVDALVQVWDSETAVFGFRKFEMAPTLEEIAGFLGLDFKDRAVILPSLGTTRDFSLFTGISKAAIPRGPEASSVTLIFLHEHFGTKQDFHRNKTHFLHPTEESWVQKRVQVFALALTSAYLFSKSDRRTAFKTVQMLADLIHGVGGQDLTINPTILADILVACTNCQNGVKIFKGLSLLLQVWFMEHLGRRKIVRHDFSWDRVNWVQSHNQRINRAKLLKDKEKYIRWLSSLKESEIQWVLEWVPCHAPSLQSASLPFIPLIENEGIVQYMPFRVLSQFGRVQTIPPKSATDRFNVMFNKGIRPESIPEKLSILSAWASRRACQESLYDPQQR</sequence>
<reference evidence="2 3" key="1">
    <citation type="submission" date="2024-11" db="EMBL/GenBank/DDBJ databases">
        <title>A near-complete genome assembly of Cinchona calisaya.</title>
        <authorList>
            <person name="Lian D.C."/>
            <person name="Zhao X.W."/>
            <person name="Wei L."/>
        </authorList>
    </citation>
    <scope>NUCLEOTIDE SEQUENCE [LARGE SCALE GENOMIC DNA]</scope>
    <source>
        <tissue evidence="2">Nenye</tissue>
    </source>
</reference>
<dbReference type="EMBL" id="JBJUIK010000010">
    <property type="protein sequence ID" value="KAL3515053.1"/>
    <property type="molecule type" value="Genomic_DNA"/>
</dbReference>
<evidence type="ECO:0000259" key="1">
    <source>
        <dbReference type="Pfam" id="PF24924"/>
    </source>
</evidence>
<dbReference type="PANTHER" id="PTHR46033">
    <property type="entry name" value="PROTEIN MAIN-LIKE 2"/>
    <property type="match status" value="1"/>
</dbReference>
<organism evidence="2 3">
    <name type="scientific">Cinchona calisaya</name>
    <dbReference type="NCBI Taxonomy" id="153742"/>
    <lineage>
        <taxon>Eukaryota</taxon>
        <taxon>Viridiplantae</taxon>
        <taxon>Streptophyta</taxon>
        <taxon>Embryophyta</taxon>
        <taxon>Tracheophyta</taxon>
        <taxon>Spermatophyta</taxon>
        <taxon>Magnoliopsida</taxon>
        <taxon>eudicotyledons</taxon>
        <taxon>Gunneridae</taxon>
        <taxon>Pentapetalae</taxon>
        <taxon>asterids</taxon>
        <taxon>lamiids</taxon>
        <taxon>Gentianales</taxon>
        <taxon>Rubiaceae</taxon>
        <taxon>Cinchonoideae</taxon>
        <taxon>Cinchoneae</taxon>
        <taxon>Cinchona</taxon>
    </lineage>
</organism>
<keyword evidence="3" id="KW-1185">Reference proteome</keyword>
<evidence type="ECO:0000313" key="2">
    <source>
        <dbReference type="EMBL" id="KAL3515053.1"/>
    </source>
</evidence>
<dbReference type="PANTHER" id="PTHR46033:SF16">
    <property type="entry name" value="AMINOTRANSFERASE-LIKE PLANT MOBILE DOMAIN-CONTAINING PROTEIN"/>
    <property type="match status" value="1"/>
</dbReference>
<dbReference type="Proteomes" id="UP001630127">
    <property type="component" value="Unassembled WGS sequence"/>
</dbReference>
<evidence type="ECO:0000313" key="3">
    <source>
        <dbReference type="Proteomes" id="UP001630127"/>
    </source>
</evidence>
<name>A0ABD2Z6F2_9GENT</name>
<comment type="caution">
    <text evidence="2">The sequence shown here is derived from an EMBL/GenBank/DDBJ whole genome shotgun (WGS) entry which is preliminary data.</text>
</comment>
<feature type="domain" description="DUF7745" evidence="1">
    <location>
        <begin position="37"/>
        <end position="373"/>
    </location>
</feature>
<dbReference type="InterPro" id="IPR056647">
    <property type="entry name" value="DUF7745"/>
</dbReference>
<protein>
    <recommendedName>
        <fullName evidence="1">DUF7745 domain-containing protein</fullName>
    </recommendedName>
</protein>
<proteinExistence type="predicted"/>
<dbReference type="InterPro" id="IPR044824">
    <property type="entry name" value="MAIN-like"/>
</dbReference>